<dbReference type="KEGG" id="nah:F5544_18380"/>
<proteinExistence type="predicted"/>
<gene>
    <name evidence="1" type="ORF">F5544_18380</name>
</gene>
<sequence length="211" mass="21728">MTMRIRRLANSVLVVAACVVFVGGSDVRIARADPITDAATVLATNIENSGALLAVSAGRFVEDAVTGVVDVVDSADRLIEQIVPLVTVDRTTRRLKIAIEDNGRRLRAFVEDGLREGAKVLANFVSHAGDMMSACVQEGLPSAVISGIIAAITGGLTALPSGPMGVVTGAALAGMAGAFQGFVTGCVKGLGIVRETSNGRAVTFDQVRPIP</sequence>
<dbReference type="AlphaFoldDB" id="A0A6G9YEJ8"/>
<evidence type="ECO:0000313" key="1">
    <source>
        <dbReference type="EMBL" id="QIS11550.1"/>
    </source>
</evidence>
<protein>
    <submittedName>
        <fullName evidence="1">Uncharacterized protein</fullName>
    </submittedName>
</protein>
<dbReference type="EMBL" id="CP046172">
    <property type="protein sequence ID" value="QIS11550.1"/>
    <property type="molecule type" value="Genomic_DNA"/>
</dbReference>
<evidence type="ECO:0000313" key="2">
    <source>
        <dbReference type="Proteomes" id="UP000503540"/>
    </source>
</evidence>
<reference evidence="1 2" key="1">
    <citation type="journal article" date="2019" name="ACS Chem. Biol.">
        <title>Identification and Mobilization of a Cryptic Antibiotic Biosynthesis Gene Locus from a Human-Pathogenic Nocardia Isolate.</title>
        <authorList>
            <person name="Herisse M."/>
            <person name="Ishida K."/>
            <person name="Porter J.L."/>
            <person name="Howden B."/>
            <person name="Hertweck C."/>
            <person name="Stinear T.P."/>
            <person name="Pidot S.J."/>
        </authorList>
    </citation>
    <scope>NUCLEOTIDE SEQUENCE [LARGE SCALE GENOMIC DNA]</scope>
    <source>
        <strain evidence="1 2">AUSMDU00012717</strain>
    </source>
</reference>
<organism evidence="1 2">
    <name type="scientific">Nocardia arthritidis</name>
    <dbReference type="NCBI Taxonomy" id="228602"/>
    <lineage>
        <taxon>Bacteria</taxon>
        <taxon>Bacillati</taxon>
        <taxon>Actinomycetota</taxon>
        <taxon>Actinomycetes</taxon>
        <taxon>Mycobacteriales</taxon>
        <taxon>Nocardiaceae</taxon>
        <taxon>Nocardia</taxon>
    </lineage>
</organism>
<accession>A0A6G9YEJ8</accession>
<dbReference type="Proteomes" id="UP000503540">
    <property type="component" value="Chromosome"/>
</dbReference>
<dbReference type="PROSITE" id="PS51257">
    <property type="entry name" value="PROKAR_LIPOPROTEIN"/>
    <property type="match status" value="1"/>
</dbReference>
<dbReference type="RefSeq" id="WP_167474343.1">
    <property type="nucleotide sequence ID" value="NZ_CP046172.1"/>
</dbReference>
<name>A0A6G9YEJ8_9NOCA</name>
<keyword evidence="2" id="KW-1185">Reference proteome</keyword>